<evidence type="ECO:0000256" key="2">
    <source>
        <dbReference type="SAM" id="SignalP"/>
    </source>
</evidence>
<sequence length="543" mass="59818">MRLFKAIISVALVADAALASSWFSKAAYNKWHETELERWLSDHDIPYPTPADRKDLEKLIGSSWDDYVATPYKNWDTPQLTTYLQQKGIDVKDSANANKDSLVQQVKDVWYETDDKAQNAYSSVKDWILDSWTESQLKAFCDHHGIPVPQPRKRDTVLNKARASYETVAQKLGETASYPGNWLYSTWTESDLKEWLDSHGIPAPQPSTRDKLIASVRRNSRLAYLKSQEQLAAATESAQSAYASLTDYVIDSWTESQLKEFCDKNSIPVPQGTKVNELRALVRKHKADFLGDTVSGTAVSAFGAATSKAGNQYAKATDSASLAAQDAFNSAVDSWSDTRLKSYLDARGVPVPQASKADELRALVRKHAHKAANGYSIWTFDDYTVENLKNYLKANGDAAAKKTAEKTGATRDELVSAAQSGYASASSAGGDTYASVTNYLAKNTDSAKSAAFDAWSESDLKSYLDSYGVPVPQGSTVDQLRAYARKQSTYWRYGTNSPSETAFAKISESIQGTWDWITSQLGAGKRVADKTAADGKKHAKEEL</sequence>
<name>A0A9W8YLN3_9PEZI</name>
<gene>
    <name evidence="3" type="ORF">N0V93_010084</name>
</gene>
<evidence type="ECO:0000313" key="4">
    <source>
        <dbReference type="Proteomes" id="UP001140453"/>
    </source>
</evidence>
<keyword evidence="2" id="KW-0732">Signal</keyword>
<dbReference type="InterPro" id="IPR018803">
    <property type="entry name" value="Ish1/Msc1-like"/>
</dbReference>
<feature type="chain" id="PRO_5040965780" evidence="2">
    <location>
        <begin position="20"/>
        <end position="543"/>
    </location>
</feature>
<dbReference type="EMBL" id="JAPEVB010000007">
    <property type="protein sequence ID" value="KAJ4385655.1"/>
    <property type="molecule type" value="Genomic_DNA"/>
</dbReference>
<organism evidence="3 4">
    <name type="scientific">Gnomoniopsis smithogilvyi</name>
    <dbReference type="NCBI Taxonomy" id="1191159"/>
    <lineage>
        <taxon>Eukaryota</taxon>
        <taxon>Fungi</taxon>
        <taxon>Dikarya</taxon>
        <taxon>Ascomycota</taxon>
        <taxon>Pezizomycotina</taxon>
        <taxon>Sordariomycetes</taxon>
        <taxon>Sordariomycetidae</taxon>
        <taxon>Diaporthales</taxon>
        <taxon>Gnomoniaceae</taxon>
        <taxon>Gnomoniopsis</taxon>
    </lineage>
</organism>
<reference evidence="3" key="1">
    <citation type="submission" date="2022-10" db="EMBL/GenBank/DDBJ databases">
        <title>Tapping the CABI collections for fungal endophytes: first genome assemblies for Collariella, Neodidymelliopsis, Ascochyta clinopodiicola, Didymella pomorum, Didymosphaeria variabile, Neocosmospora piperis and Neocucurbitaria cava.</title>
        <authorList>
            <person name="Hill R."/>
        </authorList>
    </citation>
    <scope>NUCLEOTIDE SEQUENCE</scope>
    <source>
        <strain evidence="3">IMI 355082</strain>
    </source>
</reference>
<evidence type="ECO:0000256" key="1">
    <source>
        <dbReference type="SAM" id="MobiDB-lite"/>
    </source>
</evidence>
<feature type="region of interest" description="Disordered" evidence="1">
    <location>
        <begin position="523"/>
        <end position="543"/>
    </location>
</feature>
<accession>A0A9W8YLN3</accession>
<feature type="compositionally biased region" description="Basic and acidic residues" evidence="1">
    <location>
        <begin position="526"/>
        <end position="543"/>
    </location>
</feature>
<evidence type="ECO:0000313" key="3">
    <source>
        <dbReference type="EMBL" id="KAJ4385655.1"/>
    </source>
</evidence>
<dbReference type="AlphaFoldDB" id="A0A9W8YLN3"/>
<feature type="signal peptide" evidence="2">
    <location>
        <begin position="1"/>
        <end position="19"/>
    </location>
</feature>
<dbReference type="Proteomes" id="UP001140453">
    <property type="component" value="Unassembled WGS sequence"/>
</dbReference>
<dbReference type="Pfam" id="PF10281">
    <property type="entry name" value="Ish1"/>
    <property type="match status" value="6"/>
</dbReference>
<dbReference type="OrthoDB" id="2527403at2759"/>
<proteinExistence type="predicted"/>
<comment type="caution">
    <text evidence="3">The sequence shown here is derived from an EMBL/GenBank/DDBJ whole genome shotgun (WGS) entry which is preliminary data.</text>
</comment>
<protein>
    <submittedName>
        <fullName evidence="3">Uncharacterized protein</fullName>
    </submittedName>
</protein>
<keyword evidence="4" id="KW-1185">Reference proteome</keyword>